<name>A0AAU7UGY8_9MICO</name>
<dbReference type="AlphaFoldDB" id="A0AAU7UGY8"/>
<feature type="transmembrane region" description="Helical" evidence="2">
    <location>
        <begin position="77"/>
        <end position="98"/>
    </location>
</feature>
<gene>
    <name evidence="3" type="ORF">AAFP32_08835</name>
</gene>
<evidence type="ECO:0000313" key="3">
    <source>
        <dbReference type="EMBL" id="XBV87686.1"/>
    </source>
</evidence>
<feature type="transmembrane region" description="Helical" evidence="2">
    <location>
        <begin position="50"/>
        <end position="70"/>
    </location>
</feature>
<feature type="transmembrane region" description="Helical" evidence="2">
    <location>
        <begin position="104"/>
        <end position="126"/>
    </location>
</feature>
<keyword evidence="2" id="KW-0472">Membrane</keyword>
<evidence type="ECO:0000256" key="1">
    <source>
        <dbReference type="SAM" id="MobiDB-lite"/>
    </source>
</evidence>
<organism evidence="3">
    <name type="scientific">Brevibacterium koreense</name>
    <dbReference type="NCBI Taxonomy" id="3140787"/>
    <lineage>
        <taxon>Bacteria</taxon>
        <taxon>Bacillati</taxon>
        <taxon>Actinomycetota</taxon>
        <taxon>Actinomycetes</taxon>
        <taxon>Micrococcales</taxon>
        <taxon>Brevibacteriaceae</taxon>
        <taxon>Brevibacterium</taxon>
    </lineage>
</organism>
<dbReference type="EMBL" id="CP158281">
    <property type="protein sequence ID" value="XBV87686.1"/>
    <property type="molecule type" value="Genomic_DNA"/>
</dbReference>
<feature type="region of interest" description="Disordered" evidence="1">
    <location>
        <begin position="148"/>
        <end position="197"/>
    </location>
</feature>
<keyword evidence="2" id="KW-0812">Transmembrane</keyword>
<sequence length="197" mass="19552">MTKSRGVLLVLILAGALWVISLASWQGSVAGDTLGPAGVADVTEDASSQASPVATACVAIIAVTGLLSAMLGKVGRFVVLGFAALAAIGYGLTALQSISSPGATAWPIVGLCAAASALIVIVYVAFASARWANSNRYARTAEAGGEEFDSAATWDALSRGDDPEPGPRTPGSDIGNDVGPTSDDPDSTAGGADDGSK</sequence>
<dbReference type="InterPro" id="IPR019051">
    <property type="entry name" value="Trp_biosyn_TM_oprn/chp"/>
</dbReference>
<keyword evidence="2" id="KW-1133">Transmembrane helix</keyword>
<proteinExistence type="predicted"/>
<dbReference type="KEGG" id="bkr:AAFP32_08835"/>
<protein>
    <submittedName>
        <fullName evidence="3">Trp biosynthesis-associated membrane protein</fullName>
    </submittedName>
</protein>
<evidence type="ECO:0000256" key="2">
    <source>
        <dbReference type="SAM" id="Phobius"/>
    </source>
</evidence>
<dbReference type="RefSeq" id="WP_350268826.1">
    <property type="nucleotide sequence ID" value="NZ_CP158281.1"/>
</dbReference>
<dbReference type="Pfam" id="PF09534">
    <property type="entry name" value="Trp_oprn_chp"/>
    <property type="match status" value="1"/>
</dbReference>
<reference evidence="3" key="1">
    <citation type="submission" date="2024-06" db="EMBL/GenBank/DDBJ databases">
        <title>Brevibacterium koreense sp. nov., isolated from jogae-jeotgal, a Korean fermented seafood.</title>
        <authorList>
            <person name="Whon T.W."/>
            <person name="Nam S."/>
            <person name="Kim Y."/>
        </authorList>
    </citation>
    <scope>NUCLEOTIDE SEQUENCE</scope>
    <source>
        <strain evidence="3">CBA3109</strain>
    </source>
</reference>
<accession>A0AAU7UGY8</accession>